<sequence>MRLAVSGLTALRALRAHRSGHRGPPQTRVDLPAPDPSPQQRWTARIIPLDQLALDAPPSAEHPVDVVVPDSKRRLRGRFFSCSVRSGKRARASFVPLGDGLFIPSPEALFLELADVMSPETHALLGYELCGTYSRDPRDPRCGAVTHGVPPVTSVADIEGLLSEAPRGPGVLLARRTLRRVADNAWSAMEAIVALMACLPVHELGYELGRVRLNVRHDAPPELVALGGRTSRVPDIEVLGTRVGFNYDSHQHLDLESIARAADGGNPAQAIALVREKHLDDLRRNRELAAMGHIVLPVTPNDLFAPGGLDAVMLEAALAIDAFDGGNTLSNVWAALDSADIRRRRQELVWSLLPWDAGVAYARKRARWVPWRPYPED</sequence>
<accession>A0A921GFB2</accession>
<gene>
    <name evidence="2" type="ORF">K8U72_03375</name>
</gene>
<comment type="caution">
    <text evidence="2">The sequence shown here is derived from an EMBL/GenBank/DDBJ whole genome shotgun (WGS) entry which is preliminary data.</text>
</comment>
<dbReference type="AlphaFoldDB" id="A0A921GFB2"/>
<protein>
    <submittedName>
        <fullName evidence="2">Uncharacterized protein</fullName>
    </submittedName>
</protein>
<proteinExistence type="predicted"/>
<dbReference type="EMBL" id="DYWQ01000052">
    <property type="protein sequence ID" value="HJF44809.1"/>
    <property type="molecule type" value="Genomic_DNA"/>
</dbReference>
<organism evidence="2 3">
    <name type="scientific">Thermophilibacter provencensis</name>
    <dbReference type="NCBI Taxonomy" id="1852386"/>
    <lineage>
        <taxon>Bacteria</taxon>
        <taxon>Bacillati</taxon>
        <taxon>Actinomycetota</taxon>
        <taxon>Coriobacteriia</taxon>
        <taxon>Coriobacteriales</taxon>
        <taxon>Atopobiaceae</taxon>
        <taxon>Thermophilibacter</taxon>
    </lineage>
</organism>
<reference evidence="2" key="2">
    <citation type="submission" date="2021-09" db="EMBL/GenBank/DDBJ databases">
        <authorList>
            <person name="Gilroy R."/>
        </authorList>
    </citation>
    <scope>NUCLEOTIDE SEQUENCE</scope>
    <source>
        <strain evidence="2">CHK124-7917</strain>
    </source>
</reference>
<feature type="region of interest" description="Disordered" evidence="1">
    <location>
        <begin position="15"/>
        <end position="39"/>
    </location>
</feature>
<evidence type="ECO:0000256" key="1">
    <source>
        <dbReference type="SAM" id="MobiDB-lite"/>
    </source>
</evidence>
<name>A0A921GFB2_9ACTN</name>
<dbReference type="RefSeq" id="WP_274958769.1">
    <property type="nucleotide sequence ID" value="NZ_DYWQ01000052.1"/>
</dbReference>
<reference evidence="2" key="1">
    <citation type="journal article" date="2021" name="PeerJ">
        <title>Extensive microbial diversity within the chicken gut microbiome revealed by metagenomics and culture.</title>
        <authorList>
            <person name="Gilroy R."/>
            <person name="Ravi A."/>
            <person name="Getino M."/>
            <person name="Pursley I."/>
            <person name="Horton D.L."/>
            <person name="Alikhan N.F."/>
            <person name="Baker D."/>
            <person name="Gharbi K."/>
            <person name="Hall N."/>
            <person name="Watson M."/>
            <person name="Adriaenssens E.M."/>
            <person name="Foster-Nyarko E."/>
            <person name="Jarju S."/>
            <person name="Secka A."/>
            <person name="Antonio M."/>
            <person name="Oren A."/>
            <person name="Chaudhuri R.R."/>
            <person name="La Ragione R."/>
            <person name="Hildebrand F."/>
            <person name="Pallen M.J."/>
        </authorList>
    </citation>
    <scope>NUCLEOTIDE SEQUENCE</scope>
    <source>
        <strain evidence="2">CHK124-7917</strain>
    </source>
</reference>
<evidence type="ECO:0000313" key="2">
    <source>
        <dbReference type="EMBL" id="HJF44809.1"/>
    </source>
</evidence>
<evidence type="ECO:0000313" key="3">
    <source>
        <dbReference type="Proteomes" id="UP000697330"/>
    </source>
</evidence>
<dbReference type="Proteomes" id="UP000697330">
    <property type="component" value="Unassembled WGS sequence"/>
</dbReference>